<keyword evidence="6" id="KW-0238">DNA-binding</keyword>
<reference evidence="10 11" key="1">
    <citation type="submission" date="2019-03" db="EMBL/GenBank/DDBJ databases">
        <title>Rhizobium sp. nov., an bacterium isolated from biocrust in Mu Us Desert.</title>
        <authorList>
            <person name="Lixiong L."/>
        </authorList>
    </citation>
    <scope>NUCLEOTIDE SEQUENCE [LARGE SCALE GENOMIC DNA]</scope>
    <source>
        <strain evidence="10 11">SPY-1</strain>
    </source>
</reference>
<dbReference type="GO" id="GO:0008233">
    <property type="term" value="F:peptidase activity"/>
    <property type="evidence" value="ECO:0007669"/>
    <property type="project" value="UniProtKB-KW"/>
</dbReference>
<evidence type="ECO:0000256" key="5">
    <source>
        <dbReference type="ARBA" id="ARBA00023124"/>
    </source>
</evidence>
<feature type="region of interest" description="Disordered" evidence="9">
    <location>
        <begin position="234"/>
        <end position="254"/>
    </location>
</feature>
<dbReference type="SUPFAM" id="SSF143081">
    <property type="entry name" value="BB1717-like"/>
    <property type="match status" value="1"/>
</dbReference>
<dbReference type="Proteomes" id="UP000295238">
    <property type="component" value="Unassembled WGS sequence"/>
</dbReference>
<comment type="caution">
    <text evidence="10">The sequence shown here is derived from an EMBL/GenBank/DDBJ whole genome shotgun (WGS) entry which is preliminary data.</text>
</comment>
<dbReference type="RefSeq" id="WP_133315915.1">
    <property type="nucleotide sequence ID" value="NZ_SMTL01000002.1"/>
</dbReference>
<evidence type="ECO:0000256" key="8">
    <source>
        <dbReference type="RuleBase" id="RU364100"/>
    </source>
</evidence>
<evidence type="ECO:0000313" key="10">
    <source>
        <dbReference type="EMBL" id="TDK37148.1"/>
    </source>
</evidence>
<dbReference type="PANTHER" id="PTHR13604">
    <property type="entry name" value="DC12-RELATED"/>
    <property type="match status" value="1"/>
</dbReference>
<dbReference type="InterPro" id="IPR003738">
    <property type="entry name" value="SRAP"/>
</dbReference>
<feature type="compositionally biased region" description="Basic and acidic residues" evidence="9">
    <location>
        <begin position="238"/>
        <end position="248"/>
    </location>
</feature>
<name>A0A4R5UJU2_9HYPH</name>
<dbReference type="Pfam" id="PF02586">
    <property type="entry name" value="SRAP"/>
    <property type="match status" value="1"/>
</dbReference>
<evidence type="ECO:0000256" key="9">
    <source>
        <dbReference type="SAM" id="MobiDB-lite"/>
    </source>
</evidence>
<evidence type="ECO:0000313" key="11">
    <source>
        <dbReference type="Proteomes" id="UP000295238"/>
    </source>
</evidence>
<gene>
    <name evidence="10" type="ORF">E2F50_09645</name>
</gene>
<keyword evidence="7" id="KW-0456">Lyase</keyword>
<keyword evidence="4 8" id="KW-0378">Hydrolase</keyword>
<keyword evidence="11" id="KW-1185">Reference proteome</keyword>
<evidence type="ECO:0000256" key="2">
    <source>
        <dbReference type="ARBA" id="ARBA00022670"/>
    </source>
</evidence>
<dbReference type="Gene3D" id="3.90.1680.10">
    <property type="entry name" value="SOS response associated peptidase-like"/>
    <property type="match status" value="1"/>
</dbReference>
<dbReference type="GO" id="GO:0006508">
    <property type="term" value="P:proteolysis"/>
    <property type="evidence" value="ECO:0007669"/>
    <property type="project" value="UniProtKB-KW"/>
</dbReference>
<organism evidence="10 11">
    <name type="scientific">Rhizobium deserti</name>
    <dbReference type="NCBI Taxonomy" id="2547961"/>
    <lineage>
        <taxon>Bacteria</taxon>
        <taxon>Pseudomonadati</taxon>
        <taxon>Pseudomonadota</taxon>
        <taxon>Alphaproteobacteria</taxon>
        <taxon>Hyphomicrobiales</taxon>
        <taxon>Rhizobiaceae</taxon>
        <taxon>Rhizobium/Agrobacterium group</taxon>
        <taxon>Rhizobium</taxon>
    </lineage>
</organism>
<evidence type="ECO:0000256" key="7">
    <source>
        <dbReference type="ARBA" id="ARBA00023239"/>
    </source>
</evidence>
<dbReference type="OrthoDB" id="9782620at2"/>
<evidence type="ECO:0000256" key="1">
    <source>
        <dbReference type="ARBA" id="ARBA00008136"/>
    </source>
</evidence>
<proteinExistence type="inferred from homology"/>
<dbReference type="GO" id="GO:0106300">
    <property type="term" value="P:protein-DNA covalent cross-linking repair"/>
    <property type="evidence" value="ECO:0007669"/>
    <property type="project" value="InterPro"/>
</dbReference>
<dbReference type="GO" id="GO:0003697">
    <property type="term" value="F:single-stranded DNA binding"/>
    <property type="evidence" value="ECO:0007669"/>
    <property type="project" value="InterPro"/>
</dbReference>
<evidence type="ECO:0000256" key="6">
    <source>
        <dbReference type="ARBA" id="ARBA00023125"/>
    </source>
</evidence>
<sequence length="254" mass="28409">MCGRYALTAMPDEILNFVSVADFEEDFPARFNIAPTQPILVVMASERRQPGSNLPQRRAFLARWGLIPGWVKDPKDFPLLINARAETAVGKASFKAAMRHRRILVPATGFYEWRRPPRESGVQPQAYWIRPKQGGVIAFAGLMETWSSADGSDVDTAAIMTTPANAALRQVHDRMPVVIAPEDFERWLECKTQEPRDVADLMRAADEDFFEAVPVSDLVNKVSNMGPDLQKPVAVAVPEEKPPKRDTDSQMSLF</sequence>
<comment type="similarity">
    <text evidence="1 8">Belongs to the SOS response-associated peptidase family.</text>
</comment>
<dbReference type="PANTHER" id="PTHR13604:SF0">
    <property type="entry name" value="ABASIC SITE PROCESSING PROTEIN HMCES"/>
    <property type="match status" value="1"/>
</dbReference>
<keyword evidence="2 8" id="KW-0645">Protease</keyword>
<keyword evidence="3" id="KW-0227">DNA damage</keyword>
<dbReference type="EC" id="3.4.-.-" evidence="8"/>
<evidence type="ECO:0000256" key="4">
    <source>
        <dbReference type="ARBA" id="ARBA00022801"/>
    </source>
</evidence>
<evidence type="ECO:0000256" key="3">
    <source>
        <dbReference type="ARBA" id="ARBA00022763"/>
    </source>
</evidence>
<keyword evidence="5" id="KW-0190">Covalent protein-DNA linkage</keyword>
<dbReference type="AlphaFoldDB" id="A0A4R5UJU2"/>
<protein>
    <recommendedName>
        <fullName evidence="8">Abasic site processing protein</fullName>
        <ecNumber evidence="8">3.4.-.-</ecNumber>
    </recommendedName>
</protein>
<dbReference type="InterPro" id="IPR036590">
    <property type="entry name" value="SRAP-like"/>
</dbReference>
<dbReference type="GO" id="GO:0016829">
    <property type="term" value="F:lyase activity"/>
    <property type="evidence" value="ECO:0007669"/>
    <property type="project" value="UniProtKB-KW"/>
</dbReference>
<dbReference type="EMBL" id="SMTL01000002">
    <property type="protein sequence ID" value="TDK37148.1"/>
    <property type="molecule type" value="Genomic_DNA"/>
</dbReference>
<accession>A0A4R5UJU2</accession>